<proteinExistence type="predicted"/>
<evidence type="ECO:0000313" key="2">
    <source>
        <dbReference type="Proteomes" id="UP000322545"/>
    </source>
</evidence>
<reference evidence="1 2" key="1">
    <citation type="submission" date="2016-11" db="EMBL/GenBank/DDBJ databases">
        <authorList>
            <person name="Varghese N."/>
            <person name="Submissions S."/>
        </authorList>
    </citation>
    <scope>NUCLEOTIDE SEQUENCE [LARGE SCALE GENOMIC DNA]</scope>
    <source>
        <strain evidence="1 2">DSM 28249</strain>
    </source>
</reference>
<dbReference type="EMBL" id="FRCB01000001">
    <property type="protein sequence ID" value="SHL50969.1"/>
    <property type="molecule type" value="Genomic_DNA"/>
</dbReference>
<protein>
    <submittedName>
        <fullName evidence="1">Uncharacterized protein</fullName>
    </submittedName>
</protein>
<accession>A0A1M7B8K1</accession>
<evidence type="ECO:0000313" key="1">
    <source>
        <dbReference type="EMBL" id="SHL50969.1"/>
    </source>
</evidence>
<keyword evidence="2" id="KW-1185">Reference proteome</keyword>
<dbReference type="Proteomes" id="UP000322545">
    <property type="component" value="Unassembled WGS sequence"/>
</dbReference>
<dbReference type="Pfam" id="PF10983">
    <property type="entry name" value="DUF2793"/>
    <property type="match status" value="1"/>
</dbReference>
<dbReference type="RefSeq" id="WP_149778243.1">
    <property type="nucleotide sequence ID" value="NZ_FRCB01000001.1"/>
</dbReference>
<sequence>MSDISPRLSLPFLMPSQAQKHVTHNEALERLDALVQLSVQAFDTLQPPASPGLGEIHAIGTGASDAWAGHDGQLGLYTETGWSFIPPQQGWRAWGVTEGELRVYSGGTWLSVVPPLQNLDGVGIGTSWDSTNRLSVASGASLLSHAGGGHQLKVNKAGTGDTASLLFQSNWSGRAEMGLTGDDDFRIKVSPDGATFHDAMQVRSADGVALIPCLMSGKVSITIDSVVSIPTPGAGGLIAVSMVDTAYPQTPHAGLFSYDTGPSLSLLTLAKGASLEDHGTTALTGTTGTNGRSSIAVTDGAILLENRHGPERFYAYTFLNTF</sequence>
<dbReference type="AlphaFoldDB" id="A0A1M7B8K1"/>
<dbReference type="InterPro" id="IPR021251">
    <property type="entry name" value="DUF2793"/>
</dbReference>
<name>A0A1M7B8K1_9RHOB</name>
<organism evidence="1 2">
    <name type="scientific">Roseovarius litoreus</name>
    <dbReference type="NCBI Taxonomy" id="1155722"/>
    <lineage>
        <taxon>Bacteria</taxon>
        <taxon>Pseudomonadati</taxon>
        <taxon>Pseudomonadota</taxon>
        <taxon>Alphaproteobacteria</taxon>
        <taxon>Rhodobacterales</taxon>
        <taxon>Roseobacteraceae</taxon>
        <taxon>Roseovarius</taxon>
    </lineage>
</organism>
<gene>
    <name evidence="1" type="ORF">SAMN05443432_101713</name>
</gene>